<feature type="domain" description="LysM" evidence="3">
    <location>
        <begin position="130"/>
        <end position="174"/>
    </location>
</feature>
<evidence type="ECO:0000313" key="4">
    <source>
        <dbReference type="EMBL" id="SMF14139.1"/>
    </source>
</evidence>
<dbReference type="InterPro" id="IPR050570">
    <property type="entry name" value="Cell_wall_metabolism_enzyme"/>
</dbReference>
<dbReference type="SUPFAM" id="SSF51261">
    <property type="entry name" value="Duplicated hybrid motif"/>
    <property type="match status" value="1"/>
</dbReference>
<dbReference type="PANTHER" id="PTHR21666:SF263">
    <property type="entry name" value="MUREIN HYDROLASE ACTIVATOR NLPD"/>
    <property type="match status" value="1"/>
</dbReference>
<dbReference type="InterPro" id="IPR036779">
    <property type="entry name" value="LysM_dom_sf"/>
</dbReference>
<evidence type="ECO:0000259" key="3">
    <source>
        <dbReference type="PROSITE" id="PS51782"/>
    </source>
</evidence>
<feature type="compositionally biased region" description="Pro residues" evidence="2">
    <location>
        <begin position="59"/>
        <end position="69"/>
    </location>
</feature>
<proteinExistence type="inferred from homology"/>
<dbReference type="SUPFAM" id="SSF54106">
    <property type="entry name" value="LysM domain"/>
    <property type="match status" value="1"/>
</dbReference>
<dbReference type="SMART" id="SM00257">
    <property type="entry name" value="LysM"/>
    <property type="match status" value="2"/>
</dbReference>
<evidence type="ECO:0000256" key="2">
    <source>
        <dbReference type="SAM" id="MobiDB-lite"/>
    </source>
</evidence>
<dbReference type="PROSITE" id="PS51782">
    <property type="entry name" value="LYSM"/>
    <property type="match status" value="2"/>
</dbReference>
<organism evidence="4 5">
    <name type="scientific">Tistlia consotensis USBA 355</name>
    <dbReference type="NCBI Taxonomy" id="560819"/>
    <lineage>
        <taxon>Bacteria</taxon>
        <taxon>Pseudomonadati</taxon>
        <taxon>Pseudomonadota</taxon>
        <taxon>Alphaproteobacteria</taxon>
        <taxon>Rhodospirillales</taxon>
        <taxon>Rhodovibrionaceae</taxon>
        <taxon>Tistlia</taxon>
    </lineage>
</organism>
<dbReference type="EMBL" id="FWZX01000005">
    <property type="protein sequence ID" value="SMF14139.1"/>
    <property type="molecule type" value="Genomic_DNA"/>
</dbReference>
<dbReference type="InterPro" id="IPR011055">
    <property type="entry name" value="Dup_hybrid_motif"/>
</dbReference>
<dbReference type="Pfam" id="PF01551">
    <property type="entry name" value="Peptidase_M23"/>
    <property type="match status" value="1"/>
</dbReference>
<reference evidence="4 5" key="1">
    <citation type="submission" date="2017-04" db="EMBL/GenBank/DDBJ databases">
        <authorList>
            <person name="Afonso C.L."/>
            <person name="Miller P.J."/>
            <person name="Scott M.A."/>
            <person name="Spackman E."/>
            <person name="Goraichik I."/>
            <person name="Dimitrov K.M."/>
            <person name="Suarez D.L."/>
            <person name="Swayne D.E."/>
        </authorList>
    </citation>
    <scope>NUCLEOTIDE SEQUENCE [LARGE SCALE GENOMIC DNA]</scope>
    <source>
        <strain evidence="4 5">USBA 355</strain>
    </source>
</reference>
<evidence type="ECO:0000313" key="5">
    <source>
        <dbReference type="Proteomes" id="UP000192917"/>
    </source>
</evidence>
<feature type="compositionally biased region" description="Polar residues" evidence="2">
    <location>
        <begin position="196"/>
        <end position="205"/>
    </location>
</feature>
<accession>A0A1Y6BQ95</accession>
<keyword evidence="4" id="KW-0378">Hydrolase</keyword>
<dbReference type="Gene3D" id="2.70.70.10">
    <property type="entry name" value="Glucose Permease (Domain IIA)"/>
    <property type="match status" value="1"/>
</dbReference>
<feature type="domain" description="LysM" evidence="3">
    <location>
        <begin position="82"/>
        <end position="126"/>
    </location>
</feature>
<feature type="region of interest" description="Disordered" evidence="2">
    <location>
        <begin position="49"/>
        <end position="73"/>
    </location>
</feature>
<sequence>MTERRAGAAAANAGPAAGPHRLPAALLLLAGLLGLAACSDAERVSKALSRPPAAASGPELPPPPDPSPQKPWYFANNPEVGGVIWAQRGDTLYDIAHKFRLSPRELAEANDIAPPYDLKPGEMLKIPPQRLHVVAAGDTVYGLSRRYGMDMSELTKRNDIPPPYTIVVGQRLYLPADKPQPAGPEPIAPALAASQPAVQPSATQQAAVPKPPPAEPVALPRQAPSSAVPVPPPLANGQFAWPVRGRVVSYFGPQGDGRHNDGINIAVPAGTPVEAAENGVVAYTGNELRGFGNLVLIKHAEGWITAYAHNQEILVHKGERVARGQLIARVGSTGNVSEPQLHFEVRKGTHALDPLTVLGPQAATN</sequence>
<keyword evidence="5" id="KW-1185">Reference proteome</keyword>
<dbReference type="RefSeq" id="WP_085122285.1">
    <property type="nucleotide sequence ID" value="NZ_FWZX01000005.1"/>
</dbReference>
<protein>
    <submittedName>
        <fullName evidence="4">Murein DD-endopeptidase MepM and murein hydrolase activator NlpD, contain LysM domain</fullName>
    </submittedName>
</protein>
<feature type="region of interest" description="Disordered" evidence="2">
    <location>
        <begin position="193"/>
        <end position="230"/>
    </location>
</feature>
<dbReference type="InterPro" id="IPR018392">
    <property type="entry name" value="LysM"/>
</dbReference>
<dbReference type="GO" id="GO:0004222">
    <property type="term" value="F:metalloendopeptidase activity"/>
    <property type="evidence" value="ECO:0007669"/>
    <property type="project" value="TreeGrafter"/>
</dbReference>
<dbReference type="Gene3D" id="3.10.350.10">
    <property type="entry name" value="LysM domain"/>
    <property type="match status" value="2"/>
</dbReference>
<feature type="compositionally biased region" description="Low complexity" evidence="2">
    <location>
        <begin position="216"/>
        <end position="228"/>
    </location>
</feature>
<evidence type="ECO:0000256" key="1">
    <source>
        <dbReference type="ARBA" id="ARBA00038420"/>
    </source>
</evidence>
<dbReference type="Proteomes" id="UP000192917">
    <property type="component" value="Unassembled WGS sequence"/>
</dbReference>
<dbReference type="STRING" id="560819.SAMN05428998_105233"/>
<dbReference type="CDD" id="cd12797">
    <property type="entry name" value="M23_peptidase"/>
    <property type="match status" value="1"/>
</dbReference>
<dbReference type="Pfam" id="PF01476">
    <property type="entry name" value="LysM"/>
    <property type="match status" value="2"/>
</dbReference>
<comment type="similarity">
    <text evidence="1">Belongs to the E.coli NlpD/Haemophilus LppB family.</text>
</comment>
<dbReference type="AlphaFoldDB" id="A0A1Y6BQ95"/>
<dbReference type="InterPro" id="IPR016047">
    <property type="entry name" value="M23ase_b-sheet_dom"/>
</dbReference>
<name>A0A1Y6BQ95_9PROT</name>
<gene>
    <name evidence="4" type="ORF">SAMN05428998_105233</name>
</gene>
<dbReference type="PANTHER" id="PTHR21666">
    <property type="entry name" value="PEPTIDASE-RELATED"/>
    <property type="match status" value="1"/>
</dbReference>
<dbReference type="CDD" id="cd00118">
    <property type="entry name" value="LysM"/>
    <property type="match status" value="2"/>
</dbReference>